<dbReference type="Proteomes" id="UP000000653">
    <property type="component" value="Chromosome"/>
</dbReference>
<keyword evidence="10 16" id="KW-0798">TonB box</keyword>
<accession>A0A0H2ZDL9</accession>
<dbReference type="GO" id="GO:0015343">
    <property type="term" value="F:siderophore-iron transmembrane transporter activity"/>
    <property type="evidence" value="ECO:0007669"/>
    <property type="project" value="InterPro"/>
</dbReference>
<dbReference type="EMBL" id="CP000438">
    <property type="protein sequence ID" value="ABJ12518.1"/>
    <property type="molecule type" value="Genomic_DNA"/>
</dbReference>
<comment type="similarity">
    <text evidence="2 14 16">Belongs to the TonB-dependent receptor family.</text>
</comment>
<evidence type="ECO:0000256" key="3">
    <source>
        <dbReference type="ARBA" id="ARBA00022448"/>
    </source>
</evidence>
<dbReference type="RefSeq" id="WP_003091606.1">
    <property type="nucleotide sequence ID" value="NC_008463.1"/>
</dbReference>
<protein>
    <submittedName>
        <fullName evidence="19">Putative TonB-dependent receptor</fullName>
    </submittedName>
</protein>
<feature type="signal peptide" evidence="17">
    <location>
        <begin position="1"/>
        <end position="25"/>
    </location>
</feature>
<dbReference type="AlphaFoldDB" id="A0A0H2ZDL9"/>
<dbReference type="KEGG" id="pau:PA14_21730"/>
<dbReference type="InterPro" id="IPR006195">
    <property type="entry name" value="aa-tRNA-synth_II"/>
</dbReference>
<evidence type="ECO:0000256" key="15">
    <source>
        <dbReference type="PROSITE-ProRule" id="PRU10144"/>
    </source>
</evidence>
<dbReference type="CDD" id="cd01347">
    <property type="entry name" value="ligand_gated_channel"/>
    <property type="match status" value="1"/>
</dbReference>
<reference evidence="19 20" key="1">
    <citation type="journal article" date="2006" name="Genome Biol.">
        <title>Genomic analysis reveals that Pseudomonas aeruginosa virulence is combinatorial.</title>
        <authorList>
            <person name="Lee D.G."/>
            <person name="Urbach J.M."/>
            <person name="Wu G."/>
            <person name="Liberati N.T."/>
            <person name="Feinbaum R.L."/>
            <person name="Miyata S."/>
            <person name="Diggins L.T."/>
            <person name="He J."/>
            <person name="Saucier M."/>
            <person name="Deziel E."/>
            <person name="Friedman L."/>
            <person name="Li L."/>
            <person name="Grills G."/>
            <person name="Montgomery K."/>
            <person name="Kucherlapati R."/>
            <person name="Rahme L.G."/>
            <person name="Ausubel F.M."/>
        </authorList>
    </citation>
    <scope>NUCLEOTIDE SEQUENCE [LARGE SCALE GENOMIC DNA]</scope>
    <source>
        <strain evidence="19 20">UCBPP-PA14</strain>
    </source>
</reference>
<dbReference type="GO" id="GO:0015891">
    <property type="term" value="P:siderophore transport"/>
    <property type="evidence" value="ECO:0007669"/>
    <property type="project" value="InterPro"/>
</dbReference>
<dbReference type="PANTHER" id="PTHR30442">
    <property type="entry name" value="IRON III DICITRATE TRANSPORT PROTEIN FECA"/>
    <property type="match status" value="1"/>
</dbReference>
<dbReference type="PROSITE" id="PS01156">
    <property type="entry name" value="TONB_DEPENDENT_REC_2"/>
    <property type="match status" value="1"/>
</dbReference>
<evidence type="ECO:0000256" key="10">
    <source>
        <dbReference type="ARBA" id="ARBA00023077"/>
    </source>
</evidence>
<organism evidence="19 20">
    <name type="scientific">Pseudomonas aeruginosa (strain UCBPP-PA14)</name>
    <dbReference type="NCBI Taxonomy" id="208963"/>
    <lineage>
        <taxon>Bacteria</taxon>
        <taxon>Pseudomonadati</taxon>
        <taxon>Pseudomonadota</taxon>
        <taxon>Gammaproteobacteria</taxon>
        <taxon>Pseudomonadales</taxon>
        <taxon>Pseudomonadaceae</taxon>
        <taxon>Pseudomonas</taxon>
    </lineage>
</organism>
<dbReference type="InterPro" id="IPR037066">
    <property type="entry name" value="Plug_dom_sf"/>
</dbReference>
<evidence type="ECO:0000313" key="19">
    <source>
        <dbReference type="EMBL" id="ABJ12518.1"/>
    </source>
</evidence>
<dbReference type="InterPro" id="IPR010917">
    <property type="entry name" value="TonB_rcpt_CS"/>
</dbReference>
<dbReference type="FunFam" id="2.40.170.20:FF:000024">
    <property type="entry name" value="TonB-dependent siderophore receptor"/>
    <property type="match status" value="1"/>
</dbReference>
<dbReference type="InterPro" id="IPR000531">
    <property type="entry name" value="Beta-barrel_TonB"/>
</dbReference>
<evidence type="ECO:0000256" key="2">
    <source>
        <dbReference type="ARBA" id="ARBA00009810"/>
    </source>
</evidence>
<dbReference type="InterPro" id="IPR010105">
    <property type="entry name" value="TonB_sidphr_rcpt"/>
</dbReference>
<feature type="domain" description="Aminoacyl-transfer RNA synthetases class-II family profile" evidence="18">
    <location>
        <begin position="308"/>
        <end position="568"/>
    </location>
</feature>
<evidence type="ECO:0000256" key="1">
    <source>
        <dbReference type="ARBA" id="ARBA00004571"/>
    </source>
</evidence>
<gene>
    <name evidence="19" type="primary">fecA</name>
    <name evidence="19" type="ordered locus">PA14_21730</name>
</gene>
<dbReference type="InterPro" id="IPR012910">
    <property type="entry name" value="Plug_dom"/>
</dbReference>
<feature type="chain" id="PRO_5030007648" evidence="17">
    <location>
        <begin position="26"/>
        <end position="721"/>
    </location>
</feature>
<dbReference type="GO" id="GO:0038023">
    <property type="term" value="F:signaling receptor activity"/>
    <property type="evidence" value="ECO:0007669"/>
    <property type="project" value="InterPro"/>
</dbReference>
<sequence>MSSVSSLSRLAVAIALGVSMQAAQAEEEAKELGTVTVVGDWLGEADQAVVQNHPGARSVVRRREMLESGAQNVRDVLRKVPGVQVQDNNGTGGSDISLNVGVRGLTSRLSPRSTVMIDGVPAAVAPYGQPQLSMMPLSIGNLESIDVVRGAGSVRYGPQNVGGVINFVTRAIPEKFSGEIGTTIEHAGHGGWKKLNQAFLGGTADNGLGVALLYSGVKGADYRDGNNDNDIDDVLLKTHWQLTDSDQLAANFHYYDAYADMPGGLTQAQYDDDPFQSVRDWDNFRGRRKDFSLKYTRQVDDLTQFEVLTYYSDSFRGSSIAARNLRTITSYPRDYHVFAVEPRVSRIFFAGPTTQEIGIGYRYLKEAMNERASQLALVDNVPTVRPGSDGHTYQDRTGGTEASAFYIDDKIDVGNWTITPGIRFEKIDSDWRDRPVLGLNGKPVQEKKRSKDYNEPLPALSLMYHLSDEWKLFANYSESFGSLQYFQLGQGGSGNDTAAGLEPEKAKTYELGTRYDNGSWGGEITLFYIDFDDELQYVSNDVGWTNLGATKHQGIETSGHYDFAALDPRLDGLSVYGSLTYTRATYEGDIPSFKGRDLPLYSRQVATAGVRYEVDRWTYNLDAFAQSMQRAPGLSTDSQGNFTHNYITEPSADGQYGDIPGYVTWNARVGYDFGPQASNLKLGLGVKNLFDKQYFTRSSDNNSGIYVGQPRTLFMQASVGF</sequence>
<dbReference type="BioCyc" id="PAER208963:G1G74-1802-MONOMER"/>
<keyword evidence="5" id="KW-0410">Iron transport</keyword>
<keyword evidence="4 14" id="KW-1134">Transmembrane beta strand</keyword>
<evidence type="ECO:0000256" key="9">
    <source>
        <dbReference type="ARBA" id="ARBA00023065"/>
    </source>
</evidence>
<keyword evidence="12 19" id="KW-0675">Receptor</keyword>
<dbReference type="PROSITE" id="PS52016">
    <property type="entry name" value="TONB_DEPENDENT_REC_3"/>
    <property type="match status" value="1"/>
</dbReference>
<evidence type="ECO:0000313" key="20">
    <source>
        <dbReference type="Proteomes" id="UP000000653"/>
    </source>
</evidence>
<dbReference type="Gene3D" id="2.40.170.20">
    <property type="entry name" value="TonB-dependent receptor, beta-barrel domain"/>
    <property type="match status" value="1"/>
</dbReference>
<dbReference type="NCBIfam" id="TIGR01783">
    <property type="entry name" value="TonB-siderophor"/>
    <property type="match status" value="1"/>
</dbReference>
<evidence type="ECO:0000259" key="18">
    <source>
        <dbReference type="PROSITE" id="PS50862"/>
    </source>
</evidence>
<keyword evidence="7 17" id="KW-0732">Signal</keyword>
<dbReference type="InterPro" id="IPR039426">
    <property type="entry name" value="TonB-dep_rcpt-like"/>
</dbReference>
<evidence type="ECO:0000256" key="8">
    <source>
        <dbReference type="ARBA" id="ARBA00023004"/>
    </source>
</evidence>
<evidence type="ECO:0000256" key="4">
    <source>
        <dbReference type="ARBA" id="ARBA00022452"/>
    </source>
</evidence>
<dbReference type="Pfam" id="PF00593">
    <property type="entry name" value="TonB_dep_Rec_b-barrel"/>
    <property type="match status" value="1"/>
</dbReference>
<dbReference type="Gene3D" id="2.170.130.10">
    <property type="entry name" value="TonB-dependent receptor, plug domain"/>
    <property type="match status" value="1"/>
</dbReference>
<evidence type="ECO:0000256" key="11">
    <source>
        <dbReference type="ARBA" id="ARBA00023136"/>
    </source>
</evidence>
<keyword evidence="6 14" id="KW-0812">Transmembrane</keyword>
<keyword evidence="13 14" id="KW-0998">Cell outer membrane</keyword>
<dbReference type="InterPro" id="IPR036942">
    <property type="entry name" value="Beta-barrel_TonB_sf"/>
</dbReference>
<comment type="subcellular location">
    <subcellularLocation>
        <location evidence="1 14">Cell outer membrane</location>
        <topology evidence="1 14">Multi-pass membrane protein</topology>
    </subcellularLocation>
</comment>
<keyword evidence="8" id="KW-0408">Iron</keyword>
<dbReference type="PROSITE" id="PS50862">
    <property type="entry name" value="AA_TRNA_LIGASE_II"/>
    <property type="match status" value="1"/>
</dbReference>
<feature type="short sequence motif" description="TonB C-terminal box" evidence="15">
    <location>
        <begin position="704"/>
        <end position="721"/>
    </location>
</feature>
<evidence type="ECO:0000256" key="6">
    <source>
        <dbReference type="ARBA" id="ARBA00022692"/>
    </source>
</evidence>
<evidence type="ECO:0000256" key="13">
    <source>
        <dbReference type="ARBA" id="ARBA00023237"/>
    </source>
</evidence>
<keyword evidence="11 14" id="KW-0472">Membrane</keyword>
<evidence type="ECO:0000256" key="5">
    <source>
        <dbReference type="ARBA" id="ARBA00022496"/>
    </source>
</evidence>
<evidence type="ECO:0000256" key="12">
    <source>
        <dbReference type="ARBA" id="ARBA00023170"/>
    </source>
</evidence>
<proteinExistence type="inferred from homology"/>
<dbReference type="PANTHER" id="PTHR30442:SF0">
    <property type="entry name" value="FE(3+) DICITRATE TRANSPORT PROTEIN FECA"/>
    <property type="match status" value="1"/>
</dbReference>
<evidence type="ECO:0000256" key="17">
    <source>
        <dbReference type="SAM" id="SignalP"/>
    </source>
</evidence>
<evidence type="ECO:0000256" key="16">
    <source>
        <dbReference type="RuleBase" id="RU003357"/>
    </source>
</evidence>
<evidence type="ECO:0000256" key="14">
    <source>
        <dbReference type="PROSITE-ProRule" id="PRU01360"/>
    </source>
</evidence>
<name>A0A0H2ZDL9_PSEAB</name>
<evidence type="ECO:0000256" key="7">
    <source>
        <dbReference type="ARBA" id="ARBA00022729"/>
    </source>
</evidence>
<dbReference type="HOGENOM" id="CLU_008287_17_1_6"/>
<keyword evidence="3 14" id="KW-0813">Transport</keyword>
<keyword evidence="9" id="KW-0406">Ion transport</keyword>
<dbReference type="Pfam" id="PF07715">
    <property type="entry name" value="Plug"/>
    <property type="match status" value="1"/>
</dbReference>
<dbReference type="SUPFAM" id="SSF56935">
    <property type="entry name" value="Porins"/>
    <property type="match status" value="1"/>
</dbReference>
<dbReference type="GO" id="GO:0009279">
    <property type="term" value="C:cell outer membrane"/>
    <property type="evidence" value="ECO:0007669"/>
    <property type="project" value="UniProtKB-SubCell"/>
</dbReference>